<evidence type="ECO:0000256" key="1">
    <source>
        <dbReference type="ARBA" id="ARBA00022491"/>
    </source>
</evidence>
<dbReference type="RefSeq" id="WP_130857751.1">
    <property type="nucleotide sequence ID" value="NZ_JBHLWO010000002.1"/>
</dbReference>
<dbReference type="PROSITE" id="PS00894">
    <property type="entry name" value="HTH_DEOR_1"/>
    <property type="match status" value="1"/>
</dbReference>
<dbReference type="InterPro" id="IPR050313">
    <property type="entry name" value="Carb_Metab_HTH_regulators"/>
</dbReference>
<dbReference type="SMART" id="SM00420">
    <property type="entry name" value="HTH_DEOR"/>
    <property type="match status" value="1"/>
</dbReference>
<feature type="domain" description="HTH deoR-type" evidence="5">
    <location>
        <begin position="3"/>
        <end position="58"/>
    </location>
</feature>
<name>A0ABV6HK35_9SPHI</name>
<keyword evidence="1" id="KW-0678">Repressor</keyword>
<keyword evidence="2" id="KW-0805">Transcription regulation</keyword>
<dbReference type="InterPro" id="IPR037171">
    <property type="entry name" value="NagB/RpiA_transferase-like"/>
</dbReference>
<accession>A0ABV6HK35</accession>
<dbReference type="InterPro" id="IPR014036">
    <property type="entry name" value="DeoR-like_C"/>
</dbReference>
<dbReference type="Pfam" id="PF08220">
    <property type="entry name" value="HTH_DeoR"/>
    <property type="match status" value="1"/>
</dbReference>
<reference evidence="6 7" key="1">
    <citation type="submission" date="2024-09" db="EMBL/GenBank/DDBJ databases">
        <authorList>
            <person name="Sun Q."/>
            <person name="Mori K."/>
        </authorList>
    </citation>
    <scope>NUCLEOTIDE SEQUENCE [LARGE SCALE GENOMIC DNA]</scope>
    <source>
        <strain evidence="6 7">CCM 7765</strain>
    </source>
</reference>
<dbReference type="SUPFAM" id="SSF100950">
    <property type="entry name" value="NagB/RpiA/CoA transferase-like"/>
    <property type="match status" value="1"/>
</dbReference>
<dbReference type="SUPFAM" id="SSF46785">
    <property type="entry name" value="Winged helix' DNA-binding domain"/>
    <property type="match status" value="1"/>
</dbReference>
<sequence>MIKAERQQRLTEHIKNKQSAQLKELSELLNVSEDTVRRDIKELSDLGIVKAVRGGAIAHSPVPHHYRDREHLQLEQKRLIAEKALNFIEDGQVVFFDGGTSSLAVAAALPPERNIVVVTNSFPIVNALEDHPLAEVIFLGGRLNKGAFTTVGADTVDAIRTIKSDLAFLGICSIDLVAGITTRDYDDCIIKRNIVANAKYVIALSTVNKIATAEPFFVGPVHSIDLILTDAELDATLQAAFKDEGVSIQ</sequence>
<dbReference type="Proteomes" id="UP001589774">
    <property type="component" value="Unassembled WGS sequence"/>
</dbReference>
<evidence type="ECO:0000313" key="6">
    <source>
        <dbReference type="EMBL" id="MFC0319227.1"/>
    </source>
</evidence>
<dbReference type="PROSITE" id="PS51000">
    <property type="entry name" value="HTH_DEOR_2"/>
    <property type="match status" value="1"/>
</dbReference>
<dbReference type="InterPro" id="IPR036388">
    <property type="entry name" value="WH-like_DNA-bd_sf"/>
</dbReference>
<keyword evidence="3 6" id="KW-0238">DNA-binding</keyword>
<proteinExistence type="predicted"/>
<dbReference type="InterPro" id="IPR018356">
    <property type="entry name" value="Tscrpt_reg_HTH_DeoR_CS"/>
</dbReference>
<evidence type="ECO:0000313" key="7">
    <source>
        <dbReference type="Proteomes" id="UP001589774"/>
    </source>
</evidence>
<dbReference type="PRINTS" id="PR00037">
    <property type="entry name" value="HTHLACR"/>
</dbReference>
<dbReference type="PANTHER" id="PTHR30363">
    <property type="entry name" value="HTH-TYPE TRANSCRIPTIONAL REGULATOR SRLR-RELATED"/>
    <property type="match status" value="1"/>
</dbReference>
<dbReference type="InterPro" id="IPR001034">
    <property type="entry name" value="DeoR_HTH"/>
</dbReference>
<dbReference type="InterPro" id="IPR036390">
    <property type="entry name" value="WH_DNA-bd_sf"/>
</dbReference>
<comment type="caution">
    <text evidence="6">The sequence shown here is derived from an EMBL/GenBank/DDBJ whole genome shotgun (WGS) entry which is preliminary data.</text>
</comment>
<gene>
    <name evidence="6" type="ORF">ACFFI0_12960</name>
</gene>
<dbReference type="Pfam" id="PF00455">
    <property type="entry name" value="DeoRC"/>
    <property type="match status" value="1"/>
</dbReference>
<keyword evidence="7" id="KW-1185">Reference proteome</keyword>
<keyword evidence="4" id="KW-0804">Transcription</keyword>
<evidence type="ECO:0000256" key="2">
    <source>
        <dbReference type="ARBA" id="ARBA00023015"/>
    </source>
</evidence>
<dbReference type="Gene3D" id="1.10.10.10">
    <property type="entry name" value="Winged helix-like DNA-binding domain superfamily/Winged helix DNA-binding domain"/>
    <property type="match status" value="1"/>
</dbReference>
<evidence type="ECO:0000256" key="4">
    <source>
        <dbReference type="ARBA" id="ARBA00023163"/>
    </source>
</evidence>
<dbReference type="Gene3D" id="3.40.50.1360">
    <property type="match status" value="1"/>
</dbReference>
<dbReference type="GO" id="GO:0003677">
    <property type="term" value="F:DNA binding"/>
    <property type="evidence" value="ECO:0007669"/>
    <property type="project" value="UniProtKB-KW"/>
</dbReference>
<dbReference type="PANTHER" id="PTHR30363:SF4">
    <property type="entry name" value="GLYCEROL-3-PHOSPHATE REGULON REPRESSOR"/>
    <property type="match status" value="1"/>
</dbReference>
<protein>
    <submittedName>
        <fullName evidence="6">DeoR/GlpR family DNA-binding transcription regulator</fullName>
    </submittedName>
</protein>
<dbReference type="SMART" id="SM01134">
    <property type="entry name" value="DeoRC"/>
    <property type="match status" value="1"/>
</dbReference>
<dbReference type="EMBL" id="JBHLWO010000002">
    <property type="protein sequence ID" value="MFC0319227.1"/>
    <property type="molecule type" value="Genomic_DNA"/>
</dbReference>
<evidence type="ECO:0000259" key="5">
    <source>
        <dbReference type="PROSITE" id="PS51000"/>
    </source>
</evidence>
<organism evidence="6 7">
    <name type="scientific">Olivibacter oleidegradans</name>
    <dbReference type="NCBI Taxonomy" id="760123"/>
    <lineage>
        <taxon>Bacteria</taxon>
        <taxon>Pseudomonadati</taxon>
        <taxon>Bacteroidota</taxon>
        <taxon>Sphingobacteriia</taxon>
        <taxon>Sphingobacteriales</taxon>
        <taxon>Sphingobacteriaceae</taxon>
        <taxon>Olivibacter</taxon>
    </lineage>
</organism>
<evidence type="ECO:0000256" key="3">
    <source>
        <dbReference type="ARBA" id="ARBA00023125"/>
    </source>
</evidence>